<evidence type="ECO:0000313" key="1">
    <source>
        <dbReference type="EMBL" id="XBS69180.1"/>
    </source>
</evidence>
<proteinExistence type="predicted"/>
<organism evidence="1">
    <name type="scientific">Acerihabitans sp. KWT182</name>
    <dbReference type="NCBI Taxonomy" id="3157919"/>
    <lineage>
        <taxon>Bacteria</taxon>
        <taxon>Pseudomonadati</taxon>
        <taxon>Pseudomonadota</taxon>
        <taxon>Gammaproteobacteria</taxon>
        <taxon>Enterobacterales</taxon>
        <taxon>Pectobacteriaceae</taxon>
        <taxon>Acerihabitans</taxon>
    </lineage>
</organism>
<sequence>MATRRAYYGHDRDREYFERVFQSANINFLIGSGASLPAINVLGEIENELQELIRNEEENEYFNKAAEFLKAVWFANNILIGRNHSGESFSPDMIEKTEQTKNNYAEFLFSIEKILTRRRTGLLPRRVNIFTTNYDLFIEYAATKNHNLEFNDGFSRRVSLYNQSAFDAKSFYRSIHATGNLYNYSVELPTVNLIKLHGSLSWKKNDNDIIYVLQDLPPKRFSGRIHRKKWVNAHALILPRKDKFKETLLENVYYDLLRTYSNELDKEGTLLVVFGFSFADEHIELLTKKALRNATLKILVFAYNEASRDIFEAKFSEFSNVEIVYRPGSTLDFGNLNHIITNYLRG</sequence>
<reference evidence="1" key="1">
    <citation type="submission" date="2024-06" db="EMBL/GenBank/DDBJ databases">
        <authorList>
            <person name="Coelho C."/>
            <person name="Bento M."/>
            <person name="Garcia E."/>
            <person name="Camelo A."/>
            <person name="Brandao I."/>
            <person name="Espirito Santo C."/>
            <person name="Trovao J."/>
            <person name="Verissimo A."/>
            <person name="Costa J."/>
            <person name="Tiago I."/>
        </authorList>
    </citation>
    <scope>NUCLEOTIDE SEQUENCE</scope>
    <source>
        <strain evidence="1">KWT182</strain>
    </source>
</reference>
<dbReference type="EMBL" id="CP157947">
    <property type="protein sequence ID" value="XBS69180.1"/>
    <property type="molecule type" value="Genomic_DNA"/>
</dbReference>
<protein>
    <submittedName>
        <fullName evidence="1">SIR2 family protein</fullName>
    </submittedName>
</protein>
<gene>
    <name evidence="1" type="ORF">ABK905_22370</name>
</gene>
<accession>A0AAU7Q805</accession>
<name>A0AAU7Q805_9GAMM</name>
<dbReference type="Pfam" id="PF13289">
    <property type="entry name" value="SIR2_2"/>
    <property type="match status" value="1"/>
</dbReference>
<dbReference type="AlphaFoldDB" id="A0AAU7Q805"/>